<dbReference type="EMBL" id="GBXM01104770">
    <property type="protein sequence ID" value="JAH03807.1"/>
    <property type="molecule type" value="Transcribed_RNA"/>
</dbReference>
<reference evidence="1" key="1">
    <citation type="submission" date="2014-11" db="EMBL/GenBank/DDBJ databases">
        <authorList>
            <person name="Amaro Gonzalez C."/>
        </authorList>
    </citation>
    <scope>NUCLEOTIDE SEQUENCE</scope>
</reference>
<evidence type="ECO:0000313" key="1">
    <source>
        <dbReference type="EMBL" id="JAH03807.1"/>
    </source>
</evidence>
<reference evidence="1" key="2">
    <citation type="journal article" date="2015" name="Fish Shellfish Immunol.">
        <title>Early steps in the European eel (Anguilla anguilla)-Vibrio vulnificus interaction in the gills: Role of the RtxA13 toxin.</title>
        <authorList>
            <person name="Callol A."/>
            <person name="Pajuelo D."/>
            <person name="Ebbesson L."/>
            <person name="Teles M."/>
            <person name="MacKenzie S."/>
            <person name="Amaro C."/>
        </authorList>
    </citation>
    <scope>NUCLEOTIDE SEQUENCE</scope>
</reference>
<name>A0A0E9PHS0_ANGAN</name>
<dbReference type="AlphaFoldDB" id="A0A0E9PHS0"/>
<proteinExistence type="predicted"/>
<accession>A0A0E9PHS0</accession>
<protein>
    <submittedName>
        <fullName evidence="1">Uncharacterized protein</fullName>
    </submittedName>
</protein>
<sequence>MLHHQVEEASRLLPTMAYQTSYFYVITNESHRPFGISLTGVMTQPHQGYPLKP</sequence>
<organism evidence="1">
    <name type="scientific">Anguilla anguilla</name>
    <name type="common">European freshwater eel</name>
    <name type="synonym">Muraena anguilla</name>
    <dbReference type="NCBI Taxonomy" id="7936"/>
    <lineage>
        <taxon>Eukaryota</taxon>
        <taxon>Metazoa</taxon>
        <taxon>Chordata</taxon>
        <taxon>Craniata</taxon>
        <taxon>Vertebrata</taxon>
        <taxon>Euteleostomi</taxon>
        <taxon>Actinopterygii</taxon>
        <taxon>Neopterygii</taxon>
        <taxon>Teleostei</taxon>
        <taxon>Anguilliformes</taxon>
        <taxon>Anguillidae</taxon>
        <taxon>Anguilla</taxon>
    </lineage>
</organism>